<feature type="transmembrane region" description="Helical" evidence="6">
    <location>
        <begin position="290"/>
        <end position="311"/>
    </location>
</feature>
<gene>
    <name evidence="9" type="ORF">BJ212DRAFT_1444253</name>
</gene>
<evidence type="ECO:0000256" key="3">
    <source>
        <dbReference type="ARBA" id="ARBA00022729"/>
    </source>
</evidence>
<accession>A0A9P7JIL6</accession>
<dbReference type="GO" id="GO:0005537">
    <property type="term" value="F:D-mannose binding"/>
    <property type="evidence" value="ECO:0007669"/>
    <property type="project" value="TreeGrafter"/>
</dbReference>
<keyword evidence="3 7" id="KW-0732">Signal</keyword>
<reference evidence="9" key="1">
    <citation type="journal article" date="2020" name="New Phytol.">
        <title>Comparative genomics reveals dynamic genome evolution in host specialist ectomycorrhizal fungi.</title>
        <authorList>
            <person name="Lofgren L.A."/>
            <person name="Nguyen N.H."/>
            <person name="Vilgalys R."/>
            <person name="Ruytinx J."/>
            <person name="Liao H.L."/>
            <person name="Branco S."/>
            <person name="Kuo A."/>
            <person name="LaButti K."/>
            <person name="Lipzen A."/>
            <person name="Andreopoulos W."/>
            <person name="Pangilinan J."/>
            <person name="Riley R."/>
            <person name="Hundley H."/>
            <person name="Na H."/>
            <person name="Barry K."/>
            <person name="Grigoriev I.V."/>
            <person name="Stajich J.E."/>
            <person name="Kennedy P.G."/>
        </authorList>
    </citation>
    <scope>NUCLEOTIDE SEQUENCE</scope>
    <source>
        <strain evidence="9">MN1</strain>
    </source>
</reference>
<dbReference type="CDD" id="cd07308">
    <property type="entry name" value="lectin_leg-like"/>
    <property type="match status" value="1"/>
</dbReference>
<evidence type="ECO:0000256" key="4">
    <source>
        <dbReference type="ARBA" id="ARBA00022989"/>
    </source>
</evidence>
<dbReference type="Gene3D" id="2.60.120.200">
    <property type="match status" value="1"/>
</dbReference>
<dbReference type="GO" id="GO:0006888">
    <property type="term" value="P:endoplasmic reticulum to Golgi vesicle-mediated transport"/>
    <property type="evidence" value="ECO:0007669"/>
    <property type="project" value="TreeGrafter"/>
</dbReference>
<dbReference type="InterPro" id="IPR005052">
    <property type="entry name" value="Lectin_leg"/>
</dbReference>
<dbReference type="InterPro" id="IPR051136">
    <property type="entry name" value="Intracellular_Lectin-GPT"/>
</dbReference>
<keyword evidence="10" id="KW-1185">Reference proteome</keyword>
<comment type="subcellular location">
    <subcellularLocation>
        <location evidence="1">Membrane</location>
        <topology evidence="1">Single-pass type I membrane protein</topology>
    </subcellularLocation>
</comment>
<keyword evidence="2 6" id="KW-0812">Transmembrane</keyword>
<dbReference type="RefSeq" id="XP_041198071.1">
    <property type="nucleotide sequence ID" value="XM_041337935.1"/>
</dbReference>
<dbReference type="InterPro" id="IPR013320">
    <property type="entry name" value="ConA-like_dom_sf"/>
</dbReference>
<organism evidence="9 10">
    <name type="scientific">Suillus subaureus</name>
    <dbReference type="NCBI Taxonomy" id="48587"/>
    <lineage>
        <taxon>Eukaryota</taxon>
        <taxon>Fungi</taxon>
        <taxon>Dikarya</taxon>
        <taxon>Basidiomycota</taxon>
        <taxon>Agaricomycotina</taxon>
        <taxon>Agaricomycetes</taxon>
        <taxon>Agaricomycetidae</taxon>
        <taxon>Boletales</taxon>
        <taxon>Suillineae</taxon>
        <taxon>Suillaceae</taxon>
        <taxon>Suillus</taxon>
    </lineage>
</organism>
<evidence type="ECO:0000256" key="2">
    <source>
        <dbReference type="ARBA" id="ARBA00022692"/>
    </source>
</evidence>
<evidence type="ECO:0000256" key="5">
    <source>
        <dbReference type="ARBA" id="ARBA00023136"/>
    </source>
</evidence>
<evidence type="ECO:0000313" key="9">
    <source>
        <dbReference type="EMBL" id="KAG1824354.1"/>
    </source>
</evidence>
<dbReference type="AlphaFoldDB" id="A0A9P7JIL6"/>
<dbReference type="PANTHER" id="PTHR12223:SF45">
    <property type="entry name" value="RE50040P"/>
    <property type="match status" value="1"/>
</dbReference>
<evidence type="ECO:0000256" key="6">
    <source>
        <dbReference type="SAM" id="Phobius"/>
    </source>
</evidence>
<feature type="signal peptide" evidence="7">
    <location>
        <begin position="1"/>
        <end position="22"/>
    </location>
</feature>
<evidence type="ECO:0000256" key="1">
    <source>
        <dbReference type="ARBA" id="ARBA00004479"/>
    </source>
</evidence>
<dbReference type="OrthoDB" id="270293at2759"/>
<dbReference type="SUPFAM" id="SSF49899">
    <property type="entry name" value="Concanavalin A-like lectins/glucanases"/>
    <property type="match status" value="1"/>
</dbReference>
<feature type="domain" description="L-type lectin-like" evidence="8">
    <location>
        <begin position="36"/>
        <end position="256"/>
    </location>
</feature>
<dbReference type="GO" id="GO:0005793">
    <property type="term" value="C:endoplasmic reticulum-Golgi intermediate compartment"/>
    <property type="evidence" value="ECO:0007669"/>
    <property type="project" value="TreeGrafter"/>
</dbReference>
<dbReference type="PANTHER" id="PTHR12223">
    <property type="entry name" value="VESICULAR MANNOSE-BINDING LECTIN"/>
    <property type="match status" value="1"/>
</dbReference>
<evidence type="ECO:0000256" key="7">
    <source>
        <dbReference type="SAM" id="SignalP"/>
    </source>
</evidence>
<proteinExistence type="predicted"/>
<evidence type="ECO:0000313" key="10">
    <source>
        <dbReference type="Proteomes" id="UP000807769"/>
    </source>
</evidence>
<dbReference type="PROSITE" id="PS51328">
    <property type="entry name" value="L_LECTIN_LIKE"/>
    <property type="match status" value="1"/>
</dbReference>
<name>A0A9P7JIL6_9AGAM</name>
<dbReference type="GO" id="GO:0005789">
    <property type="term" value="C:endoplasmic reticulum membrane"/>
    <property type="evidence" value="ECO:0007669"/>
    <property type="project" value="TreeGrafter"/>
</dbReference>
<keyword evidence="5 6" id="KW-0472">Membrane</keyword>
<protein>
    <submittedName>
        <fullName evidence="9">Concanavalin A-like lectin/glucanase domain-containing protein</fullName>
    </submittedName>
</protein>
<sequence>MRHFSVCYLAYLLFASLPCVFGKADTTVNNKTIDRTIQLRTHSIFPPYIDQDLQNRWWDFGADAYIVSPGWLWSRMPLTASNFIIEVEFKVSGNILVVSVSKRVVRSPVNQRTCTETEWLSGSQRTEPEPGPVFGSKDNFEGLGILMDTYANSRHPYGFPRVMAMLGDGQTPYDQAHDGEANSLGSCSANFRRTNVITKLKITYLKDTYLDVRDSWSDCFRINGISLPSAPYIGISAMTGEVFDSHDVISVTTWSAVLSASDAQRNKFGGGSGKGTFSRKSGAESRGGSWLGFIFKLLLFVAICVGGTYGYKTYALNKRRGYGGSAFGGLGYESRRRF</sequence>
<dbReference type="GO" id="GO:0000139">
    <property type="term" value="C:Golgi membrane"/>
    <property type="evidence" value="ECO:0007669"/>
    <property type="project" value="TreeGrafter"/>
</dbReference>
<comment type="caution">
    <text evidence="9">The sequence shown here is derived from an EMBL/GenBank/DDBJ whole genome shotgun (WGS) entry which is preliminary data.</text>
</comment>
<evidence type="ECO:0000259" key="8">
    <source>
        <dbReference type="PROSITE" id="PS51328"/>
    </source>
</evidence>
<dbReference type="EMBL" id="JABBWG010000003">
    <property type="protein sequence ID" value="KAG1824354.1"/>
    <property type="molecule type" value="Genomic_DNA"/>
</dbReference>
<feature type="chain" id="PRO_5040477790" evidence="7">
    <location>
        <begin position="23"/>
        <end position="338"/>
    </location>
</feature>
<keyword evidence="4 6" id="KW-1133">Transmembrane helix</keyword>
<dbReference type="GeneID" id="64631951"/>
<dbReference type="Proteomes" id="UP000807769">
    <property type="component" value="Unassembled WGS sequence"/>
</dbReference>
<dbReference type="Pfam" id="PF03388">
    <property type="entry name" value="Lectin_leg-like"/>
    <property type="match status" value="1"/>
</dbReference>
<dbReference type="GO" id="GO:0030134">
    <property type="term" value="C:COPII-coated ER to Golgi transport vesicle"/>
    <property type="evidence" value="ECO:0007669"/>
    <property type="project" value="TreeGrafter"/>
</dbReference>